<sequence length="193" mass="22901">MNFDTQPLFFADQSDFRQWLENNHDKETELFVGFYKVASGKPSMTWPQSVDEALCFGWIDAVRKSIDDESYMIRFTRRKSTSIWSNVNIKKIEELTAKGLMHPAGIEAFRHRTESKSGIYAFEKEEVRLSKEFEDEFKANQKAWAWFEKMPASYRKSATHWIMEAKQEVTRKSRLDELIRDSEAGIKLKRYRY</sequence>
<dbReference type="Pfam" id="PF13376">
    <property type="entry name" value="OmdA"/>
    <property type="match status" value="1"/>
</dbReference>
<evidence type="ECO:0000313" key="1">
    <source>
        <dbReference type="EMBL" id="RRB14208.1"/>
    </source>
</evidence>
<dbReference type="Proteomes" id="UP000274271">
    <property type="component" value="Unassembled WGS sequence"/>
</dbReference>
<name>A0A3P1CLX8_9BACT</name>
<dbReference type="EMBL" id="RQJP01000003">
    <property type="protein sequence ID" value="RRB14208.1"/>
    <property type="molecule type" value="Genomic_DNA"/>
</dbReference>
<accession>A0A3P1CLX8</accession>
<keyword evidence="2" id="KW-1185">Reference proteome</keyword>
<gene>
    <name evidence="1" type="ORF">EHT87_18410</name>
</gene>
<evidence type="ECO:0000313" key="2">
    <source>
        <dbReference type="Proteomes" id="UP000274271"/>
    </source>
</evidence>
<proteinExistence type="predicted"/>
<comment type="caution">
    <text evidence="1">The sequence shown here is derived from an EMBL/GenBank/DDBJ whole genome shotgun (WGS) entry which is preliminary data.</text>
</comment>
<dbReference type="RefSeq" id="WP_124908100.1">
    <property type="nucleotide sequence ID" value="NZ_RQJP01000003.1"/>
</dbReference>
<organism evidence="1 2">
    <name type="scientific">Larkinella knui</name>
    <dbReference type="NCBI Taxonomy" id="2025310"/>
    <lineage>
        <taxon>Bacteria</taxon>
        <taxon>Pseudomonadati</taxon>
        <taxon>Bacteroidota</taxon>
        <taxon>Cytophagia</taxon>
        <taxon>Cytophagales</taxon>
        <taxon>Spirosomataceae</taxon>
        <taxon>Larkinella</taxon>
    </lineage>
</organism>
<reference evidence="1 2" key="1">
    <citation type="submission" date="2018-11" db="EMBL/GenBank/DDBJ databases">
        <authorList>
            <person name="Zhou Z."/>
            <person name="Wang G."/>
        </authorList>
    </citation>
    <scope>NUCLEOTIDE SEQUENCE [LARGE SCALE GENOMIC DNA]</scope>
    <source>
        <strain evidence="1 2">KCTC42998</strain>
    </source>
</reference>
<dbReference type="AlphaFoldDB" id="A0A3P1CLX8"/>
<dbReference type="OrthoDB" id="9796999at2"/>
<protein>
    <submittedName>
        <fullName evidence="1">Bacteriocin-protection protein</fullName>
    </submittedName>
</protein>